<dbReference type="Gene3D" id="1.10.10.10">
    <property type="entry name" value="Winged helix-like DNA-binding domain superfamily/Winged helix DNA-binding domain"/>
    <property type="match status" value="2"/>
</dbReference>
<evidence type="ECO:0000313" key="5">
    <source>
        <dbReference type="EMBL" id="KJU87365.1"/>
    </source>
</evidence>
<protein>
    <submittedName>
        <fullName evidence="5">Initiator Rep protein domain protein</fullName>
    </submittedName>
</protein>
<dbReference type="InterPro" id="IPR000525">
    <property type="entry name" value="Initiator_Rep_WH1"/>
</dbReference>
<dbReference type="Pfam" id="PF21205">
    <property type="entry name" value="Rep3_C"/>
    <property type="match status" value="1"/>
</dbReference>
<accession>A0A0F3GZR0</accession>
<keyword evidence="6" id="KW-1185">Reference proteome</keyword>
<name>A0A0F3GZR0_9BACT</name>
<keyword evidence="2" id="KW-0175">Coiled coil</keyword>
<dbReference type="Proteomes" id="UP000033423">
    <property type="component" value="Unassembled WGS sequence"/>
</dbReference>
<evidence type="ECO:0000256" key="3">
    <source>
        <dbReference type="SAM" id="MobiDB-lite"/>
    </source>
</evidence>
<dbReference type="SUPFAM" id="SSF46785">
    <property type="entry name" value="Winged helix' DNA-binding domain"/>
    <property type="match status" value="2"/>
</dbReference>
<dbReference type="GO" id="GO:0003887">
    <property type="term" value="F:DNA-directed DNA polymerase activity"/>
    <property type="evidence" value="ECO:0007669"/>
    <property type="project" value="InterPro"/>
</dbReference>
<comment type="similarity">
    <text evidence="1">Belongs to the initiator RepB protein family.</text>
</comment>
<dbReference type="Pfam" id="PF01051">
    <property type="entry name" value="Rep3_N"/>
    <property type="match status" value="1"/>
</dbReference>
<evidence type="ECO:0000313" key="6">
    <source>
        <dbReference type="Proteomes" id="UP000033423"/>
    </source>
</evidence>
<sequence length="490" mass="55797">MAKNKNNIETSNVVKSNHIVESHYHLTLREQRLILYMISTIKSNDVDFKPYRIAVSDFAAMMDIIDDGAYKAVKGITKGLIEKVLEIKTPTGLLQISWLSSAHYYEGKGYVELRFDPGLKPYLLHLQERFTSYDLENVVRLNSIYSIRIYELLLQYWRIGERTFKITELRKILGIKDSEYDRYNDFKKRVILTAQKELAKSTDISFDFIETKTGRKVTGIVLTIKKDTEPTDTALPEMSYTPSTDPINVTPTPQQPLKPSKKSKSAPTQIVDVIPITPTLRVETTIQPEPIGAKSSKPRQESIAKPINTAASNSSTVGTTAKPQQDPADIAALLDLLPPEHKGKKTITDAITKAYKDRGKDYVIYNIRYSNANCKDKSKYRAYLNKALKENWGEGLAEDIESNKKREAVKKQEINRNKSEIINEKELHQRAVDYIAKLTVHERKKLEDEAFKKLHIEQQNKIKTGDLFALKDLSNTMEDIVMELLAAQDG</sequence>
<gene>
    <name evidence="5" type="ORF">MBAV_000443</name>
</gene>
<dbReference type="InterPro" id="IPR036390">
    <property type="entry name" value="WH_DNA-bd_sf"/>
</dbReference>
<organism evidence="5 6">
    <name type="scientific">Candidatus Magnetobacterium bavaricum</name>
    <dbReference type="NCBI Taxonomy" id="29290"/>
    <lineage>
        <taxon>Bacteria</taxon>
        <taxon>Pseudomonadati</taxon>
        <taxon>Nitrospirota</taxon>
        <taxon>Thermodesulfovibrionia</taxon>
        <taxon>Thermodesulfovibrionales</taxon>
        <taxon>Candidatus Magnetobacteriaceae</taxon>
        <taxon>Candidatus Magnetobacterium</taxon>
    </lineage>
</organism>
<evidence type="ECO:0000256" key="1">
    <source>
        <dbReference type="ARBA" id="ARBA00038283"/>
    </source>
</evidence>
<dbReference type="GO" id="GO:0006270">
    <property type="term" value="P:DNA replication initiation"/>
    <property type="evidence" value="ECO:0007669"/>
    <property type="project" value="InterPro"/>
</dbReference>
<evidence type="ECO:0000259" key="4">
    <source>
        <dbReference type="Pfam" id="PF01051"/>
    </source>
</evidence>
<proteinExistence type="inferred from homology"/>
<comment type="caution">
    <text evidence="5">The sequence shown here is derived from an EMBL/GenBank/DDBJ whole genome shotgun (WGS) entry which is preliminary data.</text>
</comment>
<dbReference type="InterPro" id="IPR036388">
    <property type="entry name" value="WH-like_DNA-bd_sf"/>
</dbReference>
<feature type="coiled-coil region" evidence="2">
    <location>
        <begin position="397"/>
        <end position="431"/>
    </location>
</feature>
<feature type="region of interest" description="Disordered" evidence="3">
    <location>
        <begin position="231"/>
        <end position="267"/>
    </location>
</feature>
<evidence type="ECO:0000256" key="2">
    <source>
        <dbReference type="SAM" id="Coils"/>
    </source>
</evidence>
<reference evidence="5 6" key="1">
    <citation type="submission" date="2015-02" db="EMBL/GenBank/DDBJ databases">
        <title>Single-cell genomics of uncultivated deep-branching MTB reveals a conserved set of magnetosome genes.</title>
        <authorList>
            <person name="Kolinko S."/>
            <person name="Richter M."/>
            <person name="Glockner F.O."/>
            <person name="Brachmann A."/>
            <person name="Schuler D."/>
        </authorList>
    </citation>
    <scope>NUCLEOTIDE SEQUENCE [LARGE SCALE GENOMIC DNA]</scope>
    <source>
        <strain evidence="5">TM-1</strain>
    </source>
</reference>
<dbReference type="EMBL" id="LACI01000208">
    <property type="protein sequence ID" value="KJU87365.1"/>
    <property type="molecule type" value="Genomic_DNA"/>
</dbReference>
<feature type="compositionally biased region" description="Polar residues" evidence="3">
    <location>
        <begin position="240"/>
        <end position="249"/>
    </location>
</feature>
<dbReference type="AlphaFoldDB" id="A0A0F3GZR0"/>
<feature type="domain" description="Initiator Rep protein WH1" evidence="4">
    <location>
        <begin position="13"/>
        <end position="153"/>
    </location>
</feature>